<reference evidence="4 5" key="1">
    <citation type="submission" date="2021-12" db="EMBL/GenBank/DDBJ databases">
        <title>Discovery of the Pendulisporaceae a myxobacterial family with distinct sporulation behavior and unique specialized metabolism.</title>
        <authorList>
            <person name="Garcia R."/>
            <person name="Popoff A."/>
            <person name="Bader C.D."/>
            <person name="Loehr J."/>
            <person name="Walesch S."/>
            <person name="Walt C."/>
            <person name="Boldt J."/>
            <person name="Bunk B."/>
            <person name="Haeckl F.J.F.P.J."/>
            <person name="Gunesch A.P."/>
            <person name="Birkelbach J."/>
            <person name="Nuebel U."/>
            <person name="Pietschmann T."/>
            <person name="Bach T."/>
            <person name="Mueller R."/>
        </authorList>
    </citation>
    <scope>NUCLEOTIDE SEQUENCE [LARGE SCALE GENOMIC DNA]</scope>
    <source>
        <strain evidence="4 5">MSr11954</strain>
    </source>
</reference>
<dbReference type="InterPro" id="IPR018990">
    <property type="entry name" value="Prot_inh_I42_chagasin"/>
</dbReference>
<dbReference type="SUPFAM" id="SSF141066">
    <property type="entry name" value="ICP-like"/>
    <property type="match status" value="1"/>
</dbReference>
<evidence type="ECO:0000256" key="2">
    <source>
        <dbReference type="ARBA" id="ARBA00022704"/>
    </source>
</evidence>
<feature type="domain" description="Proteinase inhibitor I42 chagasin" evidence="3">
    <location>
        <begin position="8"/>
        <end position="93"/>
    </location>
</feature>
<sequence>MTPQTVTAAAGEEFAVRVESNPTTGYVWKVHALPDGVELLSSEYEHEVGPGHPGRPGTQIFRFRALEPGEHAIDLTLERPWEAKAIDSLAVTVKVI</sequence>
<accession>A0ABZ2LU36</accession>
<dbReference type="EMBL" id="CP089984">
    <property type="protein sequence ID" value="WXB14252.1"/>
    <property type="molecule type" value="Genomic_DNA"/>
</dbReference>
<dbReference type="RefSeq" id="WP_394823872.1">
    <property type="nucleotide sequence ID" value="NZ_CP089984.1"/>
</dbReference>
<dbReference type="PANTHER" id="PTHR36530:SF1">
    <property type="entry name" value="AMOEBIASIN-1"/>
    <property type="match status" value="1"/>
</dbReference>
<dbReference type="GO" id="GO:0030414">
    <property type="term" value="F:peptidase inhibitor activity"/>
    <property type="evidence" value="ECO:0007669"/>
    <property type="project" value="UniProtKB-KW"/>
</dbReference>
<dbReference type="Pfam" id="PF09394">
    <property type="entry name" value="Inhibitor_I42"/>
    <property type="match status" value="1"/>
</dbReference>
<evidence type="ECO:0000256" key="1">
    <source>
        <dbReference type="ARBA" id="ARBA00022690"/>
    </source>
</evidence>
<name>A0ABZ2LU36_9BACT</name>
<keyword evidence="5" id="KW-1185">Reference proteome</keyword>
<evidence type="ECO:0000313" key="5">
    <source>
        <dbReference type="Proteomes" id="UP001370348"/>
    </source>
</evidence>
<evidence type="ECO:0000313" key="4">
    <source>
        <dbReference type="EMBL" id="WXB14252.1"/>
    </source>
</evidence>
<protein>
    <submittedName>
        <fullName evidence="4">Protease inhibitor I42 family protein</fullName>
    </submittedName>
</protein>
<dbReference type="Proteomes" id="UP001370348">
    <property type="component" value="Chromosome"/>
</dbReference>
<keyword evidence="2" id="KW-0789">Thiol protease inhibitor</keyword>
<keyword evidence="1 4" id="KW-0646">Protease inhibitor</keyword>
<organism evidence="4 5">
    <name type="scientific">Pendulispora albinea</name>
    <dbReference type="NCBI Taxonomy" id="2741071"/>
    <lineage>
        <taxon>Bacteria</taxon>
        <taxon>Pseudomonadati</taxon>
        <taxon>Myxococcota</taxon>
        <taxon>Myxococcia</taxon>
        <taxon>Myxococcales</taxon>
        <taxon>Sorangiineae</taxon>
        <taxon>Pendulisporaceae</taxon>
        <taxon>Pendulispora</taxon>
    </lineage>
</organism>
<evidence type="ECO:0000259" key="3">
    <source>
        <dbReference type="Pfam" id="PF09394"/>
    </source>
</evidence>
<dbReference type="Gene3D" id="2.60.40.2020">
    <property type="match status" value="1"/>
</dbReference>
<dbReference type="PANTHER" id="PTHR36530">
    <property type="entry name" value="INHIBITOR OF CYSTEINE PEPTIDASE"/>
    <property type="match status" value="1"/>
</dbReference>
<gene>
    <name evidence="4" type="ORF">LZC94_41315</name>
</gene>
<proteinExistence type="predicted"/>
<dbReference type="InterPro" id="IPR052781">
    <property type="entry name" value="Cys_protease_inhibitor_I42"/>
</dbReference>
<dbReference type="InterPro" id="IPR036331">
    <property type="entry name" value="Chagasin-like_sf"/>
</dbReference>